<comment type="caution">
    <text evidence="1">The sequence shown here is derived from an EMBL/GenBank/DDBJ whole genome shotgun (WGS) entry which is preliminary data.</text>
</comment>
<dbReference type="EMBL" id="JAUSRB010000004">
    <property type="protein sequence ID" value="MDP9870405.1"/>
    <property type="molecule type" value="Genomic_DNA"/>
</dbReference>
<keyword evidence="2" id="KW-1185">Reference proteome</keyword>
<gene>
    <name evidence="1" type="ORF">J2S55_009743</name>
</gene>
<reference evidence="1 2" key="1">
    <citation type="submission" date="2023-07" db="EMBL/GenBank/DDBJ databases">
        <title>Sequencing the genomes of 1000 actinobacteria strains.</title>
        <authorList>
            <person name="Klenk H.-P."/>
        </authorList>
    </citation>
    <scope>NUCLEOTIDE SEQUENCE [LARGE SCALE GENOMIC DNA]</scope>
    <source>
        <strain evidence="1 2">DSM 44109</strain>
    </source>
</reference>
<name>A0ABT9RMB6_9ACTN</name>
<evidence type="ECO:0000313" key="1">
    <source>
        <dbReference type="EMBL" id="MDP9870405.1"/>
    </source>
</evidence>
<evidence type="ECO:0000313" key="2">
    <source>
        <dbReference type="Proteomes" id="UP001230426"/>
    </source>
</evidence>
<protein>
    <submittedName>
        <fullName evidence="1">Uncharacterized protein</fullName>
    </submittedName>
</protein>
<dbReference type="Proteomes" id="UP001230426">
    <property type="component" value="Unassembled WGS sequence"/>
</dbReference>
<sequence length="168" mass="19535">MSDDSKLRLLLCGECKSIEELPWYEGDVRGDHLLDYLASRHQYPDGNRHRGGALFDVPEKHWKDPNARQMIIEQINARTGKGLGDKFYEVKATFKEDAFTCWKSRNRTKNCGDFKSEKKRLIPDTKAERKDLGLSPVKSNRFLCEFCPYFSIAMQRMRAGRGDYSFKD</sequence>
<organism evidence="1 2">
    <name type="scientific">Streptosporangium brasiliense</name>
    <dbReference type="NCBI Taxonomy" id="47480"/>
    <lineage>
        <taxon>Bacteria</taxon>
        <taxon>Bacillati</taxon>
        <taxon>Actinomycetota</taxon>
        <taxon>Actinomycetes</taxon>
        <taxon>Streptosporangiales</taxon>
        <taxon>Streptosporangiaceae</taxon>
        <taxon>Streptosporangium</taxon>
    </lineage>
</organism>
<dbReference type="RefSeq" id="WP_306876312.1">
    <property type="nucleotide sequence ID" value="NZ_JAUSRB010000004.1"/>
</dbReference>
<proteinExistence type="predicted"/>
<accession>A0ABT9RMB6</accession>